<dbReference type="PANTHER" id="PTHR11019">
    <property type="entry name" value="HTH-TYPE TRANSCRIPTIONAL REGULATOR NIMR"/>
    <property type="match status" value="1"/>
</dbReference>
<protein>
    <submittedName>
        <fullName evidence="6">AraC family transcriptional regulator</fullName>
    </submittedName>
</protein>
<evidence type="ECO:0000256" key="1">
    <source>
        <dbReference type="ARBA" id="ARBA00022491"/>
    </source>
</evidence>
<dbReference type="GO" id="GO:0003700">
    <property type="term" value="F:DNA-binding transcription factor activity"/>
    <property type="evidence" value="ECO:0007669"/>
    <property type="project" value="InterPro"/>
</dbReference>
<evidence type="ECO:0000256" key="4">
    <source>
        <dbReference type="ARBA" id="ARBA00023163"/>
    </source>
</evidence>
<dbReference type="InterPro" id="IPR003313">
    <property type="entry name" value="AraC-bd"/>
</dbReference>
<dbReference type="InterPro" id="IPR018060">
    <property type="entry name" value="HTH_AraC"/>
</dbReference>
<accession>A0A4Z0CAC2</accession>
<keyword evidence="3" id="KW-0238">DNA-binding</keyword>
<dbReference type="Gene3D" id="1.10.10.60">
    <property type="entry name" value="Homeodomain-like"/>
    <property type="match status" value="1"/>
</dbReference>
<comment type="caution">
    <text evidence="6">The sequence shown here is derived from an EMBL/GenBank/DDBJ whole genome shotgun (WGS) entry which is preliminary data.</text>
</comment>
<keyword evidence="1" id="KW-0678">Repressor</keyword>
<keyword evidence="2" id="KW-0805">Transcription regulation</keyword>
<dbReference type="CDD" id="cd06124">
    <property type="entry name" value="cupin_NimR-like_N"/>
    <property type="match status" value="1"/>
</dbReference>
<organism evidence="6 7">
    <name type="scientific">Ramlibacter humi</name>
    <dbReference type="NCBI Taxonomy" id="2530451"/>
    <lineage>
        <taxon>Bacteria</taxon>
        <taxon>Pseudomonadati</taxon>
        <taxon>Pseudomonadota</taxon>
        <taxon>Betaproteobacteria</taxon>
        <taxon>Burkholderiales</taxon>
        <taxon>Comamonadaceae</taxon>
        <taxon>Ramlibacter</taxon>
    </lineage>
</organism>
<sequence>MATVLIRPSLPQPLGDAELFRPTPARPVRVRARSMPADTHFDPHRHAWAQLAYCATGVLQVTSERGGGEREEVTYIVPPSRAVWIAPGARHAVHVLERAEFRTLYLHASVTPPGWTGCRVLRVSPLLRELVVALDEQDLTRHREQLLSGLVLEELRQADPQSLGVPLPAPGGDKRLRALCEAVLRSPGQRASLAEWAADVGASERTMARLFQAELGTGYQQWRQQAVLAHALPLLARGLAVHQVAAATGYASESAFSAMFKGAMGQPPRHFQPRAAA</sequence>
<dbReference type="PROSITE" id="PS01124">
    <property type="entry name" value="HTH_ARAC_FAMILY_2"/>
    <property type="match status" value="1"/>
</dbReference>
<evidence type="ECO:0000313" key="6">
    <source>
        <dbReference type="EMBL" id="TFZ08586.1"/>
    </source>
</evidence>
<dbReference type="InterPro" id="IPR014710">
    <property type="entry name" value="RmlC-like_jellyroll"/>
</dbReference>
<dbReference type="Proteomes" id="UP000297839">
    <property type="component" value="Unassembled WGS sequence"/>
</dbReference>
<dbReference type="SUPFAM" id="SSF46689">
    <property type="entry name" value="Homeodomain-like"/>
    <property type="match status" value="1"/>
</dbReference>
<dbReference type="Pfam" id="PF02311">
    <property type="entry name" value="AraC_binding"/>
    <property type="match status" value="1"/>
</dbReference>
<dbReference type="SUPFAM" id="SSF51182">
    <property type="entry name" value="RmlC-like cupins"/>
    <property type="match status" value="1"/>
</dbReference>
<evidence type="ECO:0000259" key="5">
    <source>
        <dbReference type="PROSITE" id="PS01124"/>
    </source>
</evidence>
<gene>
    <name evidence="6" type="ORF">EZ216_05370</name>
</gene>
<dbReference type="GO" id="GO:0043565">
    <property type="term" value="F:sequence-specific DNA binding"/>
    <property type="evidence" value="ECO:0007669"/>
    <property type="project" value="InterPro"/>
</dbReference>
<reference evidence="6 7" key="1">
    <citation type="submission" date="2019-03" db="EMBL/GenBank/DDBJ databases">
        <title>Ramlibacter sp. 18x22-1, whole genome shotgun sequence.</title>
        <authorList>
            <person name="Zhang X."/>
            <person name="Feng G."/>
            <person name="Zhu H."/>
        </authorList>
    </citation>
    <scope>NUCLEOTIDE SEQUENCE [LARGE SCALE GENOMIC DNA]</scope>
    <source>
        <strain evidence="6 7">18x22-1</strain>
    </source>
</reference>
<evidence type="ECO:0000256" key="3">
    <source>
        <dbReference type="ARBA" id="ARBA00023125"/>
    </source>
</evidence>
<keyword evidence="7" id="KW-1185">Reference proteome</keyword>
<dbReference type="InterPro" id="IPR009057">
    <property type="entry name" value="Homeodomain-like_sf"/>
</dbReference>
<dbReference type="OrthoDB" id="9804543at2"/>
<proteinExistence type="predicted"/>
<dbReference type="Pfam" id="PF12833">
    <property type="entry name" value="HTH_18"/>
    <property type="match status" value="1"/>
</dbReference>
<evidence type="ECO:0000256" key="2">
    <source>
        <dbReference type="ARBA" id="ARBA00023015"/>
    </source>
</evidence>
<dbReference type="PANTHER" id="PTHR11019:SF159">
    <property type="entry name" value="TRANSCRIPTIONAL REGULATOR-RELATED"/>
    <property type="match status" value="1"/>
</dbReference>
<dbReference type="SMART" id="SM00342">
    <property type="entry name" value="HTH_ARAC"/>
    <property type="match status" value="1"/>
</dbReference>
<dbReference type="AlphaFoldDB" id="A0A4Z0CAC2"/>
<dbReference type="InterPro" id="IPR011051">
    <property type="entry name" value="RmlC_Cupin_sf"/>
</dbReference>
<evidence type="ECO:0000313" key="7">
    <source>
        <dbReference type="Proteomes" id="UP000297839"/>
    </source>
</evidence>
<name>A0A4Z0CAC2_9BURK</name>
<dbReference type="Gene3D" id="2.60.120.10">
    <property type="entry name" value="Jelly Rolls"/>
    <property type="match status" value="1"/>
</dbReference>
<feature type="domain" description="HTH araC/xylS-type" evidence="5">
    <location>
        <begin position="174"/>
        <end position="274"/>
    </location>
</feature>
<dbReference type="EMBL" id="SMLK01000001">
    <property type="protein sequence ID" value="TFZ08586.1"/>
    <property type="molecule type" value="Genomic_DNA"/>
</dbReference>
<dbReference type="FunFam" id="1.10.10.60:FF:000132">
    <property type="entry name" value="AraC family transcriptional regulator"/>
    <property type="match status" value="1"/>
</dbReference>
<keyword evidence="4" id="KW-0804">Transcription</keyword>